<evidence type="ECO:0000313" key="1">
    <source>
        <dbReference type="EMBL" id="MBH9578920.1"/>
    </source>
</evidence>
<dbReference type="SUPFAM" id="SSF53850">
    <property type="entry name" value="Periplasmic binding protein-like II"/>
    <property type="match status" value="1"/>
</dbReference>
<keyword evidence="2" id="KW-1185">Reference proteome</keyword>
<organism evidence="1 2">
    <name type="scientific">Inhella proteolytica</name>
    <dbReference type="NCBI Taxonomy" id="2795029"/>
    <lineage>
        <taxon>Bacteria</taxon>
        <taxon>Pseudomonadati</taxon>
        <taxon>Pseudomonadota</taxon>
        <taxon>Betaproteobacteria</taxon>
        <taxon>Burkholderiales</taxon>
        <taxon>Sphaerotilaceae</taxon>
        <taxon>Inhella</taxon>
    </lineage>
</organism>
<protein>
    <submittedName>
        <fullName evidence="1">Transporter substrate-binding domain-containing protein</fullName>
    </submittedName>
</protein>
<gene>
    <name evidence="1" type="ORF">I7X39_18675</name>
</gene>
<name>A0A931J645_9BURK</name>
<dbReference type="RefSeq" id="WP_198112690.1">
    <property type="nucleotide sequence ID" value="NZ_JAEDAK010000016.1"/>
</dbReference>
<comment type="caution">
    <text evidence="1">The sequence shown here is derived from an EMBL/GenBank/DDBJ whole genome shotgun (WGS) entry which is preliminary data.</text>
</comment>
<proteinExistence type="predicted"/>
<dbReference type="EMBL" id="JAEDAK010000016">
    <property type="protein sequence ID" value="MBH9578920.1"/>
    <property type="molecule type" value="Genomic_DNA"/>
</dbReference>
<evidence type="ECO:0000313" key="2">
    <source>
        <dbReference type="Proteomes" id="UP000613266"/>
    </source>
</evidence>
<accession>A0A931J645</accession>
<dbReference type="Gene3D" id="3.40.190.10">
    <property type="entry name" value="Periplasmic binding protein-like II"/>
    <property type="match status" value="2"/>
</dbReference>
<reference evidence="1" key="1">
    <citation type="submission" date="2020-12" db="EMBL/GenBank/DDBJ databases">
        <title>The genome sequence of Inhella sp. 1Y17.</title>
        <authorList>
            <person name="Liu Y."/>
        </authorList>
    </citation>
    <scope>NUCLEOTIDE SEQUENCE</scope>
    <source>
        <strain evidence="1">1Y17</strain>
    </source>
</reference>
<dbReference type="Proteomes" id="UP000613266">
    <property type="component" value="Unassembled WGS sequence"/>
</dbReference>
<dbReference type="AlphaFoldDB" id="A0A931J645"/>
<sequence length="251" mass="28398">MRWLGMLCLVVGMQTAGAQPVLRFCAEDEDSHPWLLKGGRGLNMVMLGAVEERLALRILVERQPWRRCLQSLRDNLVDGAFKASFSAERQAFAHYPLRNGRVDEERRMLTESYHLFRRKGTAVHWDGQQLQVGERPVGAQAGFSIVPWLQAKGLKVDEGTRQAEAVLTKLVRERIDAAALQTQQAEHLIRKHPEWAGLIERLEPPLVAKPYYLLLSRALVLRDGALAERIWDAVGAVRESPAYQQAVAEFD</sequence>